<comment type="function">
    <text evidence="2">Hydrolyzes a variety of simple alpha-D-galactoside as well as more complex molecules such as oligosaccharides and polysaccharides.</text>
</comment>
<dbReference type="InterPro" id="IPR000111">
    <property type="entry name" value="Glyco_hydro_27/36_CS"/>
</dbReference>
<comment type="catalytic activity">
    <reaction evidence="1 12">
        <text>Hydrolysis of terminal, non-reducing alpha-D-galactose residues in alpha-D-galactosides, including galactose oligosaccharides, galactomannans and galactolipids.</text>
        <dbReference type="EC" id="3.2.1.22"/>
    </reaction>
</comment>
<gene>
    <name evidence="15" type="ORF">HETSPECPRED_009428</name>
</gene>
<evidence type="ECO:0000256" key="4">
    <source>
        <dbReference type="ARBA" id="ARBA00009743"/>
    </source>
</evidence>
<evidence type="ECO:0000313" key="16">
    <source>
        <dbReference type="Proteomes" id="UP000664521"/>
    </source>
</evidence>
<dbReference type="PANTHER" id="PTHR11452:SF75">
    <property type="entry name" value="ALPHA-GALACTOSIDASE MEL1"/>
    <property type="match status" value="1"/>
</dbReference>
<evidence type="ECO:0000259" key="14">
    <source>
        <dbReference type="Pfam" id="PF17801"/>
    </source>
</evidence>
<dbReference type="CDD" id="cd14792">
    <property type="entry name" value="GH27"/>
    <property type="match status" value="1"/>
</dbReference>
<dbReference type="Pfam" id="PF16499">
    <property type="entry name" value="Melibiase_2"/>
    <property type="match status" value="1"/>
</dbReference>
<dbReference type="GO" id="GO:0005995">
    <property type="term" value="P:melibiose catabolic process"/>
    <property type="evidence" value="ECO:0007669"/>
    <property type="project" value="UniProtKB-ARBA"/>
</dbReference>
<evidence type="ECO:0000313" key="15">
    <source>
        <dbReference type="EMBL" id="CAF9935009.1"/>
    </source>
</evidence>
<dbReference type="Gene3D" id="2.60.40.1180">
    <property type="entry name" value="Golgi alpha-mannosidase II"/>
    <property type="match status" value="1"/>
</dbReference>
<feature type="chain" id="PRO_5034873081" description="Alpha-galactosidase" evidence="13">
    <location>
        <begin position="24"/>
        <end position="499"/>
    </location>
</feature>
<dbReference type="Pfam" id="PF17801">
    <property type="entry name" value="Melibiase_C"/>
    <property type="match status" value="1"/>
</dbReference>
<evidence type="ECO:0000256" key="5">
    <source>
        <dbReference type="ARBA" id="ARBA00012755"/>
    </source>
</evidence>
<feature type="domain" description="Alpha galactosidase C-terminal" evidence="14">
    <location>
        <begin position="343"/>
        <end position="412"/>
    </location>
</feature>
<dbReference type="Proteomes" id="UP000664521">
    <property type="component" value="Unassembled WGS sequence"/>
</dbReference>
<dbReference type="Gene3D" id="3.20.20.70">
    <property type="entry name" value="Aldolase class I"/>
    <property type="match status" value="1"/>
</dbReference>
<dbReference type="PRINTS" id="PR00748">
    <property type="entry name" value="MELIBIASE"/>
</dbReference>
<evidence type="ECO:0000256" key="13">
    <source>
        <dbReference type="SAM" id="SignalP"/>
    </source>
</evidence>
<evidence type="ECO:0000256" key="6">
    <source>
        <dbReference type="ARBA" id="ARBA00022525"/>
    </source>
</evidence>
<evidence type="ECO:0000256" key="7">
    <source>
        <dbReference type="ARBA" id="ARBA00022729"/>
    </source>
</evidence>
<dbReference type="PROSITE" id="PS00512">
    <property type="entry name" value="ALPHA_GALACTOSIDASE"/>
    <property type="match status" value="1"/>
</dbReference>
<dbReference type="FunFam" id="3.20.20.70:FF:000202">
    <property type="entry name" value="Alpha-galactosidase"/>
    <property type="match status" value="1"/>
</dbReference>
<evidence type="ECO:0000256" key="1">
    <source>
        <dbReference type="ARBA" id="ARBA00001255"/>
    </source>
</evidence>
<comment type="caution">
    <text evidence="15">The sequence shown here is derived from an EMBL/GenBank/DDBJ whole genome shotgun (WGS) entry which is preliminary data.</text>
</comment>
<dbReference type="EC" id="3.2.1.22" evidence="5 12"/>
<dbReference type="SUPFAM" id="SSF51011">
    <property type="entry name" value="Glycosyl hydrolase domain"/>
    <property type="match status" value="1"/>
</dbReference>
<dbReference type="InterPro" id="IPR006215">
    <property type="entry name" value="Glyco_hydro_melibiase"/>
</dbReference>
<comment type="similarity">
    <text evidence="4 12">Belongs to the glycosyl hydrolase 27 family.</text>
</comment>
<accession>A0A8H3G573</accession>
<evidence type="ECO:0000256" key="8">
    <source>
        <dbReference type="ARBA" id="ARBA00022801"/>
    </source>
</evidence>
<dbReference type="OrthoDB" id="5795902at2759"/>
<keyword evidence="9 12" id="KW-1015">Disulfide bond</keyword>
<keyword evidence="8 12" id="KW-0378">Hydrolase</keyword>
<evidence type="ECO:0000256" key="2">
    <source>
        <dbReference type="ARBA" id="ARBA00003969"/>
    </source>
</evidence>
<evidence type="ECO:0000256" key="10">
    <source>
        <dbReference type="ARBA" id="ARBA00023180"/>
    </source>
</evidence>
<keyword evidence="10" id="KW-0325">Glycoprotein</keyword>
<evidence type="ECO:0000256" key="12">
    <source>
        <dbReference type="RuleBase" id="RU361168"/>
    </source>
</evidence>
<dbReference type="InterPro" id="IPR041233">
    <property type="entry name" value="Melibiase_C"/>
</dbReference>
<organism evidence="15 16">
    <name type="scientific">Heterodermia speciosa</name>
    <dbReference type="NCBI Taxonomy" id="116794"/>
    <lineage>
        <taxon>Eukaryota</taxon>
        <taxon>Fungi</taxon>
        <taxon>Dikarya</taxon>
        <taxon>Ascomycota</taxon>
        <taxon>Pezizomycotina</taxon>
        <taxon>Lecanoromycetes</taxon>
        <taxon>OSLEUM clade</taxon>
        <taxon>Lecanoromycetidae</taxon>
        <taxon>Caliciales</taxon>
        <taxon>Physciaceae</taxon>
        <taxon>Heterodermia</taxon>
    </lineage>
</organism>
<dbReference type="InterPro" id="IPR002241">
    <property type="entry name" value="Glyco_hydro_27"/>
</dbReference>
<evidence type="ECO:0000256" key="9">
    <source>
        <dbReference type="ARBA" id="ARBA00023157"/>
    </source>
</evidence>
<dbReference type="PRINTS" id="PR00740">
    <property type="entry name" value="GLHYDRLASE27"/>
</dbReference>
<feature type="signal peptide" evidence="13">
    <location>
        <begin position="1"/>
        <end position="23"/>
    </location>
</feature>
<keyword evidence="11 12" id="KW-0326">Glycosidase</keyword>
<name>A0A8H3G573_9LECA</name>
<evidence type="ECO:0000256" key="11">
    <source>
        <dbReference type="ARBA" id="ARBA00023295"/>
    </source>
</evidence>
<dbReference type="SUPFAM" id="SSF51445">
    <property type="entry name" value="(Trans)glycosidases"/>
    <property type="match status" value="1"/>
</dbReference>
<evidence type="ECO:0000256" key="3">
    <source>
        <dbReference type="ARBA" id="ARBA00004613"/>
    </source>
</evidence>
<protein>
    <recommendedName>
        <fullName evidence="5 12">Alpha-galactosidase</fullName>
        <ecNumber evidence="5 12">3.2.1.22</ecNumber>
    </recommendedName>
    <alternativeName>
        <fullName evidence="12">Melibiase</fullName>
    </alternativeName>
</protein>
<comment type="subcellular location">
    <subcellularLocation>
        <location evidence="3">Secreted</location>
    </subcellularLocation>
</comment>
<dbReference type="AlphaFoldDB" id="A0A8H3G573"/>
<dbReference type="GO" id="GO:0005576">
    <property type="term" value="C:extracellular region"/>
    <property type="evidence" value="ECO:0007669"/>
    <property type="project" value="UniProtKB-SubCell"/>
</dbReference>
<dbReference type="InterPro" id="IPR017853">
    <property type="entry name" value="GH"/>
</dbReference>
<dbReference type="PANTHER" id="PTHR11452">
    <property type="entry name" value="ALPHA-GALACTOSIDASE/ALPHA-N-ACETYLGALACTOSAMINIDASE"/>
    <property type="match status" value="1"/>
</dbReference>
<sequence>MAYFSQRTAFLAVLLMPLASALGSTSYNGLAKTPQTGWDKWNAYGCEIDAETLLDTAQKMVDLGFRDLGYKYVILDDCWSNPERSHNGSLVANSTKFPEGIKAVADKIHDLGLLFGMYSSAGLYTCAQYPASLGHERQDAQTFADWGVDYLKYDNCYNQGQEGTSQLTFNRYDTMSKALNETGRPIWYSMCNWGRDYPWNWAQTMANSWRISGDVYDSFDRPDARCPCTTYDCPLPGFHCSVMNIIGKAAPIVDKGQPGGWNDLDALEVGNGGMSDDEYKVHFSMWAMIKSPLIMGTNIPKITASTYSILANPAVIAISQDSAGTPAYRVWNREADIDQYDQGSQSLWVMSLSGGDFAIALLNAGNTSMELNATLEEIFIDKATTAGGRTKGPLPSSSGWDVYDLWANRMSDVMANSIIQGNATVNGTITDTSNSATLYNATEMSYADGIKSNHTALLGAKISSVPPMGTISAVVPRHGIAVFRLRKQDSGSLKKRSEL</sequence>
<keyword evidence="6" id="KW-0964">Secreted</keyword>
<reference evidence="15" key="1">
    <citation type="submission" date="2021-03" db="EMBL/GenBank/DDBJ databases">
        <authorList>
            <person name="Tagirdzhanova G."/>
        </authorList>
    </citation>
    <scope>NUCLEOTIDE SEQUENCE</scope>
</reference>
<dbReference type="InterPro" id="IPR013785">
    <property type="entry name" value="Aldolase_TIM"/>
</dbReference>
<dbReference type="EMBL" id="CAJPDS010000079">
    <property type="protein sequence ID" value="CAF9935009.1"/>
    <property type="molecule type" value="Genomic_DNA"/>
</dbReference>
<keyword evidence="7 13" id="KW-0732">Signal</keyword>
<dbReference type="InterPro" id="IPR013780">
    <property type="entry name" value="Glyco_hydro_b"/>
</dbReference>
<dbReference type="GO" id="GO:0004557">
    <property type="term" value="F:alpha-galactosidase activity"/>
    <property type="evidence" value="ECO:0007669"/>
    <property type="project" value="UniProtKB-EC"/>
</dbReference>
<keyword evidence="16" id="KW-1185">Reference proteome</keyword>
<proteinExistence type="inferred from homology"/>